<keyword evidence="1" id="KW-0472">Membrane</keyword>
<evidence type="ECO:0000256" key="1">
    <source>
        <dbReference type="SAM" id="Phobius"/>
    </source>
</evidence>
<sequence length="203" mass="21530">MTRTFWVILALIVLVVGAFALMLSFGDGGRRSVAWRASSPAASNVAVAEDGVADAPRSLTMPVLGVPRTAVGNSWNDPRGGGLRGHHGTDIMAAGGTPVVAAAPGRIEKLFQSALGGITVYVRSPDRRWTYYYAHLAGYAPGVREGMAVAAGDRLGYVGDTGDAGAGNYHLHFGVSRMQPGQRWWQGEEVNPYPLLARARPSR</sequence>
<proteinExistence type="predicted"/>
<dbReference type="InterPro" id="IPR011055">
    <property type="entry name" value="Dup_hybrid_motif"/>
</dbReference>
<protein>
    <submittedName>
        <fullName evidence="3">Peptidase M23-like protein</fullName>
    </submittedName>
</protein>
<accession>A0A2T4YSV1</accession>
<comment type="caution">
    <text evidence="3">The sequence shown here is derived from an EMBL/GenBank/DDBJ whole genome shotgun (WGS) entry which is preliminary data.</text>
</comment>
<dbReference type="EMBL" id="PZZN01000001">
    <property type="protein sequence ID" value="PTM46874.1"/>
    <property type="molecule type" value="Genomic_DNA"/>
</dbReference>
<reference evidence="3 4" key="1">
    <citation type="submission" date="2018-04" db="EMBL/GenBank/DDBJ databases">
        <title>Genomic Encyclopedia of Type Strains, Phase III (KMG-III): the genomes of soil and plant-associated and newly described type strains.</title>
        <authorList>
            <person name="Whitman W."/>
        </authorList>
    </citation>
    <scope>NUCLEOTIDE SEQUENCE [LARGE SCALE GENOMIC DNA]</scope>
    <source>
        <strain evidence="3 4">NW12</strain>
    </source>
</reference>
<keyword evidence="4" id="KW-1185">Reference proteome</keyword>
<dbReference type="Gene3D" id="2.70.70.10">
    <property type="entry name" value="Glucose Permease (Domain IIA)"/>
    <property type="match status" value="1"/>
</dbReference>
<gene>
    <name evidence="3" type="ORF">C8J24_0250</name>
</gene>
<organism evidence="3 4">
    <name type="scientific">Sphingomonas aerolata</name>
    <dbReference type="NCBI Taxonomy" id="185951"/>
    <lineage>
        <taxon>Bacteria</taxon>
        <taxon>Pseudomonadati</taxon>
        <taxon>Pseudomonadota</taxon>
        <taxon>Alphaproteobacteria</taxon>
        <taxon>Sphingomonadales</taxon>
        <taxon>Sphingomonadaceae</taxon>
        <taxon>Sphingomonas</taxon>
    </lineage>
</organism>
<keyword evidence="1" id="KW-1133">Transmembrane helix</keyword>
<keyword evidence="1" id="KW-0812">Transmembrane</keyword>
<evidence type="ECO:0000313" key="3">
    <source>
        <dbReference type="EMBL" id="PTM46874.1"/>
    </source>
</evidence>
<dbReference type="PANTHER" id="PTHR21666">
    <property type="entry name" value="PEPTIDASE-RELATED"/>
    <property type="match status" value="1"/>
</dbReference>
<name>A0A2T4YSV1_9SPHN</name>
<feature type="transmembrane region" description="Helical" evidence="1">
    <location>
        <begin position="6"/>
        <end position="26"/>
    </location>
</feature>
<dbReference type="Pfam" id="PF01551">
    <property type="entry name" value="Peptidase_M23"/>
    <property type="match status" value="1"/>
</dbReference>
<dbReference type="PANTHER" id="PTHR21666:SF270">
    <property type="entry name" value="MUREIN HYDROLASE ACTIVATOR ENVC"/>
    <property type="match status" value="1"/>
</dbReference>
<dbReference type="GO" id="GO:0004222">
    <property type="term" value="F:metalloendopeptidase activity"/>
    <property type="evidence" value="ECO:0007669"/>
    <property type="project" value="TreeGrafter"/>
</dbReference>
<evidence type="ECO:0000313" key="4">
    <source>
        <dbReference type="Proteomes" id="UP000240996"/>
    </source>
</evidence>
<dbReference type="AlphaFoldDB" id="A0A2T4YSV1"/>
<dbReference type="InterPro" id="IPR050570">
    <property type="entry name" value="Cell_wall_metabolism_enzyme"/>
</dbReference>
<feature type="domain" description="M23ase beta-sheet core" evidence="2">
    <location>
        <begin position="85"/>
        <end position="191"/>
    </location>
</feature>
<dbReference type="InterPro" id="IPR016047">
    <property type="entry name" value="M23ase_b-sheet_dom"/>
</dbReference>
<dbReference type="Proteomes" id="UP000240996">
    <property type="component" value="Unassembled WGS sequence"/>
</dbReference>
<evidence type="ECO:0000259" key="2">
    <source>
        <dbReference type="Pfam" id="PF01551"/>
    </source>
</evidence>
<dbReference type="CDD" id="cd12797">
    <property type="entry name" value="M23_peptidase"/>
    <property type="match status" value="1"/>
</dbReference>
<dbReference type="SUPFAM" id="SSF51261">
    <property type="entry name" value="Duplicated hybrid motif"/>
    <property type="match status" value="1"/>
</dbReference>
<dbReference type="RefSeq" id="WP_107929735.1">
    <property type="nucleotide sequence ID" value="NZ_PZZN01000001.1"/>
</dbReference>